<protein>
    <submittedName>
        <fullName evidence="1">Uncharacterized protein</fullName>
    </submittedName>
</protein>
<evidence type="ECO:0000313" key="1">
    <source>
        <dbReference type="EMBL" id="MPC89333.1"/>
    </source>
</evidence>
<gene>
    <name evidence="1" type="ORF">E2C01_084273</name>
</gene>
<name>A0A5B7J4D5_PORTR</name>
<organism evidence="1 2">
    <name type="scientific">Portunus trituberculatus</name>
    <name type="common">Swimming crab</name>
    <name type="synonym">Neptunus trituberculatus</name>
    <dbReference type="NCBI Taxonomy" id="210409"/>
    <lineage>
        <taxon>Eukaryota</taxon>
        <taxon>Metazoa</taxon>
        <taxon>Ecdysozoa</taxon>
        <taxon>Arthropoda</taxon>
        <taxon>Crustacea</taxon>
        <taxon>Multicrustacea</taxon>
        <taxon>Malacostraca</taxon>
        <taxon>Eumalacostraca</taxon>
        <taxon>Eucarida</taxon>
        <taxon>Decapoda</taxon>
        <taxon>Pleocyemata</taxon>
        <taxon>Brachyura</taxon>
        <taxon>Eubrachyura</taxon>
        <taxon>Portunoidea</taxon>
        <taxon>Portunidae</taxon>
        <taxon>Portuninae</taxon>
        <taxon>Portunus</taxon>
    </lineage>
</organism>
<dbReference type="Proteomes" id="UP000324222">
    <property type="component" value="Unassembled WGS sequence"/>
</dbReference>
<evidence type="ECO:0000313" key="2">
    <source>
        <dbReference type="Proteomes" id="UP000324222"/>
    </source>
</evidence>
<sequence>MTGSLSSAATRRCDTRCVKEYFTLTVPSTTRTTGQSALRASLCVTCLGSRSSVKAGLSVPPQPGSVPLLCLSISHPSLNNLAFPTLYFLRPRCLVSSVCYRVSSSPAPTLRSALPRLTTSPSHFDILS</sequence>
<comment type="caution">
    <text evidence="1">The sequence shown here is derived from an EMBL/GenBank/DDBJ whole genome shotgun (WGS) entry which is preliminary data.</text>
</comment>
<proteinExistence type="predicted"/>
<keyword evidence="2" id="KW-1185">Reference proteome</keyword>
<accession>A0A5B7J4D5</accession>
<reference evidence="1 2" key="1">
    <citation type="submission" date="2019-05" db="EMBL/GenBank/DDBJ databases">
        <title>Another draft genome of Portunus trituberculatus and its Hox gene families provides insights of decapod evolution.</title>
        <authorList>
            <person name="Jeong J.-H."/>
            <person name="Song I."/>
            <person name="Kim S."/>
            <person name="Choi T."/>
            <person name="Kim D."/>
            <person name="Ryu S."/>
            <person name="Kim W."/>
        </authorList>
    </citation>
    <scope>NUCLEOTIDE SEQUENCE [LARGE SCALE GENOMIC DNA]</scope>
    <source>
        <tissue evidence="1">Muscle</tissue>
    </source>
</reference>
<dbReference type="AlphaFoldDB" id="A0A5B7J4D5"/>
<dbReference type="EMBL" id="VSRR010080674">
    <property type="protein sequence ID" value="MPC89333.1"/>
    <property type="molecule type" value="Genomic_DNA"/>
</dbReference>